<dbReference type="PANTHER" id="PTHR14969:SF13">
    <property type="entry name" value="AT30094P"/>
    <property type="match status" value="1"/>
</dbReference>
<keyword evidence="1" id="KW-0472">Membrane</keyword>
<evidence type="ECO:0000256" key="1">
    <source>
        <dbReference type="SAM" id="Phobius"/>
    </source>
</evidence>
<dbReference type="AlphaFoldDB" id="A0A6J4VY18"/>
<dbReference type="PANTHER" id="PTHR14969">
    <property type="entry name" value="SPHINGOSINE-1-PHOSPHATE PHOSPHOHYDROLASE"/>
    <property type="match status" value="1"/>
</dbReference>
<reference evidence="3" key="1">
    <citation type="submission" date="2020-02" db="EMBL/GenBank/DDBJ databases">
        <authorList>
            <person name="Meier V. D."/>
        </authorList>
    </citation>
    <scope>NUCLEOTIDE SEQUENCE</scope>
    <source>
        <strain evidence="3">AVDCRST_MAG18</strain>
    </source>
</reference>
<dbReference type="Pfam" id="PF01569">
    <property type="entry name" value="PAP2"/>
    <property type="match status" value="1"/>
</dbReference>
<dbReference type="EMBL" id="CADCWN010000318">
    <property type="protein sequence ID" value="CAA9586978.1"/>
    <property type="molecule type" value="Genomic_DNA"/>
</dbReference>
<dbReference type="CDD" id="cd03392">
    <property type="entry name" value="PAP2_like_2"/>
    <property type="match status" value="1"/>
</dbReference>
<feature type="domain" description="Phosphatidic acid phosphatase type 2/haloperoxidase" evidence="2">
    <location>
        <begin position="122"/>
        <end position="240"/>
    </location>
</feature>
<organism evidence="3">
    <name type="scientific">uncultured Thermomicrobiales bacterium</name>
    <dbReference type="NCBI Taxonomy" id="1645740"/>
    <lineage>
        <taxon>Bacteria</taxon>
        <taxon>Pseudomonadati</taxon>
        <taxon>Thermomicrobiota</taxon>
        <taxon>Thermomicrobia</taxon>
        <taxon>Thermomicrobiales</taxon>
        <taxon>environmental samples</taxon>
    </lineage>
</organism>
<sequence>MLPGKRSGRVAGRERRTSLWAGVAGGRPPRAGASAPFGLFREDRGALVAGLAFCGYALLFAIVRRNRSAAADLALTLRLQRRRAPWFTRLMTGVSWAGFPPQSRLIPPVLALGFWVCGRPREALFQLLAVGATLLATVAKSQLRRPRPLAPLVRVVGAPLGGSSFPSGHVLSYIGVYGFFAHRVAEILRPAWLRRPVVALIYGLLVLIGPSRIYQGHHWPTDVLASYLLGLSYLIGLTALYRRALARWGAGS</sequence>
<dbReference type="SMART" id="SM00014">
    <property type="entry name" value="acidPPc"/>
    <property type="match status" value="1"/>
</dbReference>
<keyword evidence="1" id="KW-0812">Transmembrane</keyword>
<proteinExistence type="predicted"/>
<evidence type="ECO:0000259" key="2">
    <source>
        <dbReference type="SMART" id="SM00014"/>
    </source>
</evidence>
<feature type="transmembrane region" description="Helical" evidence="1">
    <location>
        <begin position="192"/>
        <end position="211"/>
    </location>
</feature>
<protein>
    <recommendedName>
        <fullName evidence="2">Phosphatidic acid phosphatase type 2/haloperoxidase domain-containing protein</fullName>
    </recommendedName>
</protein>
<dbReference type="InterPro" id="IPR036938">
    <property type="entry name" value="PAP2/HPO_sf"/>
</dbReference>
<name>A0A6J4VY18_9BACT</name>
<gene>
    <name evidence="3" type="ORF">AVDCRST_MAG18-4024</name>
</gene>
<dbReference type="Gene3D" id="1.20.144.10">
    <property type="entry name" value="Phosphatidic acid phosphatase type 2/haloperoxidase"/>
    <property type="match status" value="1"/>
</dbReference>
<evidence type="ECO:0000313" key="3">
    <source>
        <dbReference type="EMBL" id="CAA9586978.1"/>
    </source>
</evidence>
<accession>A0A6J4VY18</accession>
<feature type="transmembrane region" description="Helical" evidence="1">
    <location>
        <begin position="45"/>
        <end position="63"/>
    </location>
</feature>
<dbReference type="SUPFAM" id="SSF48317">
    <property type="entry name" value="Acid phosphatase/Vanadium-dependent haloperoxidase"/>
    <property type="match status" value="1"/>
</dbReference>
<keyword evidence="1" id="KW-1133">Transmembrane helix</keyword>
<dbReference type="InterPro" id="IPR000326">
    <property type="entry name" value="PAP2/HPO"/>
</dbReference>
<feature type="transmembrane region" description="Helical" evidence="1">
    <location>
        <begin position="223"/>
        <end position="241"/>
    </location>
</feature>